<dbReference type="PROSITE" id="PS50846">
    <property type="entry name" value="HMA_2"/>
    <property type="match status" value="1"/>
</dbReference>
<dbReference type="SUPFAM" id="SSF81665">
    <property type="entry name" value="Calcium ATPase, transmembrane domain M"/>
    <property type="match status" value="1"/>
</dbReference>
<organism evidence="17 18">
    <name type="scientific">Balneatrix alpica</name>
    <dbReference type="NCBI Taxonomy" id="75684"/>
    <lineage>
        <taxon>Bacteria</taxon>
        <taxon>Pseudomonadati</taxon>
        <taxon>Pseudomonadota</taxon>
        <taxon>Gammaproteobacteria</taxon>
        <taxon>Oceanospirillales</taxon>
        <taxon>Balneatrichaceae</taxon>
        <taxon>Balneatrix</taxon>
    </lineage>
</organism>
<dbReference type="Pfam" id="PF12156">
    <property type="entry name" value="ATPase-cat_bd"/>
    <property type="match status" value="1"/>
</dbReference>
<dbReference type="RefSeq" id="WP_027313339.1">
    <property type="nucleotide sequence ID" value="NZ_JBHLZN010000001.1"/>
</dbReference>
<keyword evidence="9 15" id="KW-0067">ATP-binding</keyword>
<dbReference type="Gene3D" id="3.40.1110.10">
    <property type="entry name" value="Calcium-transporting ATPase, cytoplasmic domain N"/>
    <property type="match status" value="1"/>
</dbReference>
<evidence type="ECO:0000256" key="3">
    <source>
        <dbReference type="ARBA" id="ARBA00022448"/>
    </source>
</evidence>
<accession>A0ABV5Z6X3</accession>
<dbReference type="CDD" id="cd02079">
    <property type="entry name" value="P-type_ATPase_HM"/>
    <property type="match status" value="1"/>
</dbReference>
<dbReference type="Gene3D" id="2.70.150.10">
    <property type="entry name" value="Calcium-transporting ATPase, cytoplasmic transduction domain A"/>
    <property type="match status" value="1"/>
</dbReference>
<evidence type="ECO:0000256" key="11">
    <source>
        <dbReference type="ARBA" id="ARBA00022967"/>
    </source>
</evidence>
<evidence type="ECO:0000256" key="1">
    <source>
        <dbReference type="ARBA" id="ARBA00004651"/>
    </source>
</evidence>
<dbReference type="Pfam" id="PF00122">
    <property type="entry name" value="E1-E2_ATPase"/>
    <property type="match status" value="1"/>
</dbReference>
<dbReference type="NCBIfam" id="TIGR01512">
    <property type="entry name" value="ATPase-IB2_Cd"/>
    <property type="match status" value="1"/>
</dbReference>
<dbReference type="InterPro" id="IPR023298">
    <property type="entry name" value="ATPase_P-typ_TM_dom_sf"/>
</dbReference>
<keyword evidence="14 15" id="KW-0472">Membrane</keyword>
<feature type="transmembrane region" description="Helical" evidence="15">
    <location>
        <begin position="249"/>
        <end position="271"/>
    </location>
</feature>
<feature type="transmembrane region" description="Helical" evidence="15">
    <location>
        <begin position="457"/>
        <end position="480"/>
    </location>
</feature>
<dbReference type="Proteomes" id="UP001589628">
    <property type="component" value="Unassembled WGS sequence"/>
</dbReference>
<keyword evidence="7 15" id="KW-0479">Metal-binding</keyword>
<feature type="transmembrane region" description="Helical" evidence="15">
    <location>
        <begin position="277"/>
        <end position="295"/>
    </location>
</feature>
<feature type="domain" description="HMA" evidence="16">
    <location>
        <begin position="96"/>
        <end position="162"/>
    </location>
</feature>
<evidence type="ECO:0000256" key="8">
    <source>
        <dbReference type="ARBA" id="ARBA00022741"/>
    </source>
</evidence>
<evidence type="ECO:0000259" key="16">
    <source>
        <dbReference type="PROSITE" id="PS50846"/>
    </source>
</evidence>
<dbReference type="InterPro" id="IPR036412">
    <property type="entry name" value="HAD-like_sf"/>
</dbReference>
<evidence type="ECO:0000256" key="13">
    <source>
        <dbReference type="ARBA" id="ARBA00023065"/>
    </source>
</evidence>
<feature type="transmembrane region" description="Helical" evidence="15">
    <location>
        <begin position="216"/>
        <end position="237"/>
    </location>
</feature>
<feature type="transmembrane region" description="Helical" evidence="15">
    <location>
        <begin position="429"/>
        <end position="451"/>
    </location>
</feature>
<dbReference type="EMBL" id="JBHLZN010000001">
    <property type="protein sequence ID" value="MFB9885038.1"/>
    <property type="molecule type" value="Genomic_DNA"/>
</dbReference>
<dbReference type="Gene3D" id="3.30.70.100">
    <property type="match status" value="1"/>
</dbReference>
<dbReference type="NCBIfam" id="TIGR01511">
    <property type="entry name" value="ATPase-IB1_Cu"/>
    <property type="match status" value="1"/>
</dbReference>
<keyword evidence="3" id="KW-0813">Transport</keyword>
<dbReference type="NCBIfam" id="TIGR01525">
    <property type="entry name" value="ATPase-IB_hvy"/>
    <property type="match status" value="1"/>
</dbReference>
<evidence type="ECO:0000313" key="18">
    <source>
        <dbReference type="Proteomes" id="UP001589628"/>
    </source>
</evidence>
<keyword evidence="12 15" id="KW-1133">Transmembrane helix</keyword>
<evidence type="ECO:0000256" key="2">
    <source>
        <dbReference type="ARBA" id="ARBA00006024"/>
    </source>
</evidence>
<dbReference type="SUPFAM" id="SSF81653">
    <property type="entry name" value="Calcium ATPase, transduction domain A"/>
    <property type="match status" value="1"/>
</dbReference>
<comment type="caution">
    <text evidence="17">The sequence shown here is derived from an EMBL/GenBank/DDBJ whole genome shotgun (WGS) entry which is preliminary data.</text>
</comment>
<dbReference type="SUPFAM" id="SSF56784">
    <property type="entry name" value="HAD-like"/>
    <property type="match status" value="1"/>
</dbReference>
<dbReference type="Pfam" id="PF00702">
    <property type="entry name" value="Hydrolase"/>
    <property type="match status" value="1"/>
</dbReference>
<keyword evidence="10" id="KW-0460">Magnesium</keyword>
<dbReference type="InterPro" id="IPR008250">
    <property type="entry name" value="ATPase_P-typ_transduc_dom_A_sf"/>
</dbReference>
<evidence type="ECO:0000256" key="7">
    <source>
        <dbReference type="ARBA" id="ARBA00022723"/>
    </source>
</evidence>
<dbReference type="InterPro" id="IPR001757">
    <property type="entry name" value="P_typ_ATPase"/>
</dbReference>
<evidence type="ECO:0000256" key="15">
    <source>
        <dbReference type="RuleBase" id="RU362081"/>
    </source>
</evidence>
<comment type="subcellular location">
    <subcellularLocation>
        <location evidence="1">Cell membrane</location>
        <topology evidence="1">Multi-pass membrane protein</topology>
    </subcellularLocation>
</comment>
<feature type="transmembrane region" description="Helical" evidence="15">
    <location>
        <begin position="779"/>
        <end position="797"/>
    </location>
</feature>
<evidence type="ECO:0000256" key="9">
    <source>
        <dbReference type="ARBA" id="ARBA00022840"/>
    </source>
</evidence>
<dbReference type="PRINTS" id="PR00119">
    <property type="entry name" value="CATATPASE"/>
</dbReference>
<dbReference type="PROSITE" id="PS00154">
    <property type="entry name" value="ATPASE_E1_E2"/>
    <property type="match status" value="1"/>
</dbReference>
<evidence type="ECO:0000256" key="12">
    <source>
        <dbReference type="ARBA" id="ARBA00022989"/>
    </source>
</evidence>
<keyword evidence="5" id="KW-0597">Phosphoprotein</keyword>
<dbReference type="Pfam" id="PF00403">
    <property type="entry name" value="HMA"/>
    <property type="match status" value="1"/>
</dbReference>
<evidence type="ECO:0000256" key="6">
    <source>
        <dbReference type="ARBA" id="ARBA00022692"/>
    </source>
</evidence>
<dbReference type="InterPro" id="IPR023299">
    <property type="entry name" value="ATPase_P-typ_cyto_dom_N"/>
</dbReference>
<dbReference type="CDD" id="cd00371">
    <property type="entry name" value="HMA"/>
    <property type="match status" value="1"/>
</dbReference>
<protein>
    <submittedName>
        <fullName evidence="17">Heavy metal translocating P-type ATPase</fullName>
    </submittedName>
</protein>
<dbReference type="InterPro" id="IPR023214">
    <property type="entry name" value="HAD_sf"/>
</dbReference>
<evidence type="ECO:0000256" key="14">
    <source>
        <dbReference type="ARBA" id="ARBA00023136"/>
    </source>
</evidence>
<dbReference type="InterPro" id="IPR021993">
    <property type="entry name" value="ATPase-cat-bd"/>
</dbReference>
<dbReference type="InterPro" id="IPR018303">
    <property type="entry name" value="ATPase_P-typ_P_site"/>
</dbReference>
<dbReference type="InterPro" id="IPR036163">
    <property type="entry name" value="HMA_dom_sf"/>
</dbReference>
<name>A0ABV5Z6X3_9GAMM</name>
<evidence type="ECO:0000256" key="4">
    <source>
        <dbReference type="ARBA" id="ARBA00022475"/>
    </source>
</evidence>
<keyword evidence="13" id="KW-0406">Ion transport</keyword>
<comment type="similarity">
    <text evidence="2 15">Belongs to the cation transport ATPase (P-type) (TC 3.A.3) family. Type IB subfamily.</text>
</comment>
<gene>
    <name evidence="17" type="ORF">ACFFLH_01255</name>
</gene>
<dbReference type="SUPFAM" id="SSF55008">
    <property type="entry name" value="HMA, heavy metal-associated domain"/>
    <property type="match status" value="1"/>
</dbReference>
<feature type="transmembrane region" description="Helical" evidence="15">
    <location>
        <begin position="754"/>
        <end position="773"/>
    </location>
</feature>
<evidence type="ECO:0000313" key="17">
    <source>
        <dbReference type="EMBL" id="MFB9885038.1"/>
    </source>
</evidence>
<dbReference type="InterPro" id="IPR059000">
    <property type="entry name" value="ATPase_P-type_domA"/>
</dbReference>
<dbReference type="PANTHER" id="PTHR43520">
    <property type="entry name" value="ATP7, ISOFORM B"/>
    <property type="match status" value="1"/>
</dbReference>
<keyword evidence="11" id="KW-1278">Translocase</keyword>
<evidence type="ECO:0000256" key="10">
    <source>
        <dbReference type="ARBA" id="ARBA00022842"/>
    </source>
</evidence>
<keyword evidence="18" id="KW-1185">Reference proteome</keyword>
<dbReference type="PANTHER" id="PTHR43520:SF5">
    <property type="entry name" value="CATION-TRANSPORTING P-TYPE ATPASE-RELATED"/>
    <property type="match status" value="1"/>
</dbReference>
<keyword evidence="8 15" id="KW-0547">Nucleotide-binding</keyword>
<feature type="transmembrane region" description="Helical" evidence="15">
    <location>
        <begin position="180"/>
        <end position="204"/>
    </location>
</feature>
<dbReference type="InterPro" id="IPR006121">
    <property type="entry name" value="HMA_dom"/>
</dbReference>
<evidence type="ECO:0000256" key="5">
    <source>
        <dbReference type="ARBA" id="ARBA00022553"/>
    </source>
</evidence>
<dbReference type="NCBIfam" id="TIGR01494">
    <property type="entry name" value="ATPase_P-type"/>
    <property type="match status" value="1"/>
</dbReference>
<proteinExistence type="inferred from homology"/>
<dbReference type="PROSITE" id="PS01229">
    <property type="entry name" value="COF_2"/>
    <property type="match status" value="1"/>
</dbReference>
<dbReference type="InterPro" id="IPR027256">
    <property type="entry name" value="P-typ_ATPase_IB"/>
</dbReference>
<dbReference type="Gene3D" id="3.40.50.1000">
    <property type="entry name" value="HAD superfamily/HAD-like"/>
    <property type="match status" value="1"/>
</dbReference>
<keyword evidence="4 15" id="KW-1003">Cell membrane</keyword>
<reference evidence="17 18" key="1">
    <citation type="submission" date="2024-09" db="EMBL/GenBank/DDBJ databases">
        <authorList>
            <person name="Sun Q."/>
            <person name="Mori K."/>
        </authorList>
    </citation>
    <scope>NUCLEOTIDE SEQUENCE [LARGE SCALE GENOMIC DNA]</scope>
    <source>
        <strain evidence="17 18">ATCC 51285</strain>
    </source>
</reference>
<sequence length="799" mass="87198">MALSCFHCGQPVPQGTDFVLSILGEPRQLCCPGCQTVAQTIVQAGLEDYYQHRSQQALPELLRPQLLDADQRQELLLFDEPSLQAEFVHLDQDGRKHVTLIVEGISCAACIWLLEQSLQQLPGMQMASLNLTTHRASLSWDAEQLPLSRILNLFYQLGYKAYPYQPDEAEALQQREQRTALIRIGVAFIGMMQVMMYAGSLWAGADTGIDPAHQDYLRLVSLILTTPVVFYSCIPFFKASWRDLQTRHLTMDVPVSIAIIIAYLGGIYATYTGTGEVYFESITMFAFLLLLGRYLEMRARHRMGQAGNRLQSLLPTGATLLIKGEEKLVPARQLQSGDLIRVKPGHALPADGIIRRGCSSLDESVITGESLPVMRKPGDSVIGGSLNVESPLDIEVSQSGQASRVSAITRLLERAQSEKPKVAVLADKVASHFVLAVLIVSALVSFSWYWIRPEDAFWITLSVLVVTCPCALSLATPTALTAATGTLRQLGLLITRGHVLEALSKTDYVVFDKTGTLTSGQLQLVETQTLGPLDANLCQDIAARLEQGSEHPIAQAFDGFSQGQAEHIHNHIGQGVEGIIAGQHYRLGRPDFACPVNPPAPPAAQGQWLLLADEQQPLAWFRLQDSLRPEAAQLISQLQQQGLQVALLSGDAEANVAYVAKQLHIQHWQAGALPEDKLTFIEKLQQLGHTVTMIGDGINDIPVLAKAQVSVAMNQATDLAKNSADAMLLRPDLLLLAKALTLSKKTRRIIAENLAWSLGYNLLALPLAAMGWIPPSLAALGMATSSLLVVGNAMRLARL</sequence>
<keyword evidence="6 15" id="KW-0812">Transmembrane</keyword>